<keyword evidence="7" id="KW-0812">Transmembrane</keyword>
<reference evidence="9 10" key="1">
    <citation type="submission" date="2016-11" db="EMBL/GenBank/DDBJ databases">
        <title>The macronuclear genome of Stentor coeruleus: a giant cell with tiny introns.</title>
        <authorList>
            <person name="Slabodnick M."/>
            <person name="Ruby J.G."/>
            <person name="Reiff S.B."/>
            <person name="Swart E.C."/>
            <person name="Gosai S."/>
            <person name="Prabakaran S."/>
            <person name="Witkowska E."/>
            <person name="Larue G.E."/>
            <person name="Fisher S."/>
            <person name="Freeman R.M."/>
            <person name="Gunawardena J."/>
            <person name="Chu W."/>
            <person name="Stover N.A."/>
            <person name="Gregory B.D."/>
            <person name="Nowacki M."/>
            <person name="Derisi J."/>
            <person name="Roy S.W."/>
            <person name="Marshall W.F."/>
            <person name="Sood P."/>
        </authorList>
    </citation>
    <scope>NUCLEOTIDE SEQUENCE [LARGE SCALE GENOMIC DNA]</scope>
    <source>
        <strain evidence="9">WM001</strain>
    </source>
</reference>
<sequence length="453" mass="51478">MLFFILIAAVSSRLVAVVELCRHGARSPGAFWPWDAGRWPEGVGELLPEGMRQHYLIGTVLRSRYIQTQQLMMPFYFQPEIYVFSSDYNRTIMSAQSQIQGLYPNGTGPNLRSTAMKTTAIPPINVTNLNGVITNLNMSALPGNLQVIPIHTDQIVRQYALNPSSSCNYYKYLINQKSMMTSQLNDIYNKHNDTINAVMEVLNCTRNYAEQNMQSISDSVTSNVYMGYSLPSQFTPEIVADMEELAYELKSFLEFQPDFFSRLAGTPFMNQVVSNLLLSNNSQITQKFFLYSAHDTDISFILAFLQLNFSQPPPFASTIFFELYQYGLDYYVNVKYNDVLQIIPTCGGYNCSFTTFIKYVQFRNIPDFMTVCNTPTYQMNQTQNLRAEKKSFDLPGDGDSADLKWYFWVSFGAYLAFLVLVIGATGMMCCKKNPKLQTPAESMVTIKGDLTRN</sequence>
<evidence type="ECO:0000256" key="2">
    <source>
        <dbReference type="ARBA" id="ARBA00005375"/>
    </source>
</evidence>
<evidence type="ECO:0008006" key="11">
    <source>
        <dbReference type="Google" id="ProtNLM"/>
    </source>
</evidence>
<keyword evidence="3 8" id="KW-0732">Signal</keyword>
<comment type="caution">
    <text evidence="9">The sequence shown here is derived from an EMBL/GenBank/DDBJ whole genome shotgun (WGS) entry which is preliminary data.</text>
</comment>
<dbReference type="EMBL" id="MPUH01000255">
    <property type="protein sequence ID" value="OMJ84872.1"/>
    <property type="molecule type" value="Genomic_DNA"/>
</dbReference>
<dbReference type="InterPro" id="IPR050645">
    <property type="entry name" value="Histidine_acid_phosphatase"/>
</dbReference>
<keyword evidence="6" id="KW-0325">Glycoprotein</keyword>
<keyword evidence="5" id="KW-1015">Disulfide bond</keyword>
<dbReference type="GO" id="GO:0003993">
    <property type="term" value="F:acid phosphatase activity"/>
    <property type="evidence" value="ECO:0007669"/>
    <property type="project" value="UniProtKB-EC"/>
</dbReference>
<evidence type="ECO:0000256" key="8">
    <source>
        <dbReference type="SAM" id="SignalP"/>
    </source>
</evidence>
<dbReference type="AlphaFoldDB" id="A0A1R2C780"/>
<evidence type="ECO:0000256" key="6">
    <source>
        <dbReference type="ARBA" id="ARBA00023180"/>
    </source>
</evidence>
<gene>
    <name evidence="9" type="ORF">SteCoe_13929</name>
</gene>
<evidence type="ECO:0000256" key="7">
    <source>
        <dbReference type="SAM" id="Phobius"/>
    </source>
</evidence>
<keyword evidence="7" id="KW-0472">Membrane</keyword>
<dbReference type="InterPro" id="IPR029033">
    <property type="entry name" value="His_PPase_superfam"/>
</dbReference>
<feature type="chain" id="PRO_5012277590" description="Acid phosphatase" evidence="8">
    <location>
        <begin position="17"/>
        <end position="453"/>
    </location>
</feature>
<keyword evidence="10" id="KW-1185">Reference proteome</keyword>
<organism evidence="9 10">
    <name type="scientific">Stentor coeruleus</name>
    <dbReference type="NCBI Taxonomy" id="5963"/>
    <lineage>
        <taxon>Eukaryota</taxon>
        <taxon>Sar</taxon>
        <taxon>Alveolata</taxon>
        <taxon>Ciliophora</taxon>
        <taxon>Postciliodesmatophora</taxon>
        <taxon>Heterotrichea</taxon>
        <taxon>Heterotrichida</taxon>
        <taxon>Stentoridae</taxon>
        <taxon>Stentor</taxon>
    </lineage>
</organism>
<name>A0A1R2C780_9CILI</name>
<dbReference type="PANTHER" id="PTHR11567">
    <property type="entry name" value="ACID PHOSPHATASE-RELATED"/>
    <property type="match status" value="1"/>
</dbReference>
<comment type="catalytic activity">
    <reaction evidence="1">
        <text>a phosphate monoester + H2O = an alcohol + phosphate</text>
        <dbReference type="Rhea" id="RHEA:15017"/>
        <dbReference type="ChEBI" id="CHEBI:15377"/>
        <dbReference type="ChEBI" id="CHEBI:30879"/>
        <dbReference type="ChEBI" id="CHEBI:43474"/>
        <dbReference type="ChEBI" id="CHEBI:67140"/>
        <dbReference type="EC" id="3.1.3.2"/>
    </reaction>
</comment>
<evidence type="ECO:0000256" key="4">
    <source>
        <dbReference type="ARBA" id="ARBA00022801"/>
    </source>
</evidence>
<dbReference type="CDD" id="cd07061">
    <property type="entry name" value="HP_HAP_like"/>
    <property type="match status" value="1"/>
</dbReference>
<keyword evidence="4" id="KW-0378">Hydrolase</keyword>
<dbReference type="PROSITE" id="PS00616">
    <property type="entry name" value="HIS_ACID_PHOSPHAT_1"/>
    <property type="match status" value="1"/>
</dbReference>
<evidence type="ECO:0000313" key="10">
    <source>
        <dbReference type="Proteomes" id="UP000187209"/>
    </source>
</evidence>
<dbReference type="InterPro" id="IPR000560">
    <property type="entry name" value="His_Pase_clade-2"/>
</dbReference>
<dbReference type="Gene3D" id="3.40.50.1240">
    <property type="entry name" value="Phosphoglycerate mutase-like"/>
    <property type="match status" value="1"/>
</dbReference>
<evidence type="ECO:0000256" key="1">
    <source>
        <dbReference type="ARBA" id="ARBA00000032"/>
    </source>
</evidence>
<protein>
    <recommendedName>
        <fullName evidence="11">Acid phosphatase</fullName>
    </recommendedName>
</protein>
<dbReference type="Pfam" id="PF00328">
    <property type="entry name" value="His_Phos_2"/>
    <property type="match status" value="1"/>
</dbReference>
<dbReference type="SUPFAM" id="SSF53254">
    <property type="entry name" value="Phosphoglycerate mutase-like"/>
    <property type="match status" value="1"/>
</dbReference>
<accession>A0A1R2C780</accession>
<dbReference type="Proteomes" id="UP000187209">
    <property type="component" value="Unassembled WGS sequence"/>
</dbReference>
<dbReference type="OrthoDB" id="299201at2759"/>
<keyword evidence="7" id="KW-1133">Transmembrane helix</keyword>
<feature type="transmembrane region" description="Helical" evidence="7">
    <location>
        <begin position="405"/>
        <end position="427"/>
    </location>
</feature>
<dbReference type="PANTHER" id="PTHR11567:SF211">
    <property type="entry name" value="PROSTATIC ACID PHOSPHATASE"/>
    <property type="match status" value="1"/>
</dbReference>
<comment type="similarity">
    <text evidence="2">Belongs to the histidine acid phosphatase family.</text>
</comment>
<dbReference type="InterPro" id="IPR033379">
    <property type="entry name" value="Acid_Pase_AS"/>
</dbReference>
<evidence type="ECO:0000256" key="5">
    <source>
        <dbReference type="ARBA" id="ARBA00023157"/>
    </source>
</evidence>
<feature type="signal peptide" evidence="8">
    <location>
        <begin position="1"/>
        <end position="16"/>
    </location>
</feature>
<evidence type="ECO:0000313" key="9">
    <source>
        <dbReference type="EMBL" id="OMJ84872.1"/>
    </source>
</evidence>
<proteinExistence type="inferred from homology"/>
<evidence type="ECO:0000256" key="3">
    <source>
        <dbReference type="ARBA" id="ARBA00022729"/>
    </source>
</evidence>